<dbReference type="EMBL" id="JACHXN010000032">
    <property type="protein sequence ID" value="MBB3149451.1"/>
    <property type="molecule type" value="Genomic_DNA"/>
</dbReference>
<evidence type="ECO:0000313" key="2">
    <source>
        <dbReference type="Proteomes" id="UP000554520"/>
    </source>
</evidence>
<reference evidence="1 2" key="1">
    <citation type="submission" date="2020-08" db="EMBL/GenBank/DDBJ databases">
        <title>Genomic Encyclopedia of Type Strains, Phase III (KMG-III): the genomes of soil and plant-associated and newly described type strains.</title>
        <authorList>
            <person name="Whitman W."/>
        </authorList>
    </citation>
    <scope>NUCLEOTIDE SEQUENCE [LARGE SCALE GENOMIC DNA]</scope>
    <source>
        <strain evidence="1 2">CECT 7015</strain>
    </source>
</reference>
<proteinExistence type="predicted"/>
<name>A0A839ULG3_9HYPH</name>
<protein>
    <submittedName>
        <fullName evidence="1">Uncharacterized protein</fullName>
    </submittedName>
</protein>
<accession>A0A839ULG3</accession>
<dbReference type="AlphaFoldDB" id="A0A839ULG3"/>
<sequence length="79" mass="9134">MDADEVRHLIPQFAVDCDEARSLQRVQVRAEMSPRRMTASAYLRSQTLKGWSVVREGPSFFICDCRWVQLRLAGQHRVA</sequence>
<dbReference type="Proteomes" id="UP000554520">
    <property type="component" value="Unassembled WGS sequence"/>
</dbReference>
<organism evidence="1 2">
    <name type="scientific">Phyllobacterium trifolii</name>
    <dbReference type="NCBI Taxonomy" id="300193"/>
    <lineage>
        <taxon>Bacteria</taxon>
        <taxon>Pseudomonadati</taxon>
        <taxon>Pseudomonadota</taxon>
        <taxon>Alphaproteobacteria</taxon>
        <taxon>Hyphomicrobiales</taxon>
        <taxon>Phyllobacteriaceae</taxon>
        <taxon>Phyllobacterium</taxon>
    </lineage>
</organism>
<evidence type="ECO:0000313" key="1">
    <source>
        <dbReference type="EMBL" id="MBB3149451.1"/>
    </source>
</evidence>
<keyword evidence="2" id="KW-1185">Reference proteome</keyword>
<gene>
    <name evidence="1" type="ORF">FHS21_005904</name>
</gene>
<comment type="caution">
    <text evidence="1">The sequence shown here is derived from an EMBL/GenBank/DDBJ whole genome shotgun (WGS) entry which is preliminary data.</text>
</comment>